<dbReference type="PANTHER" id="PTHR35788:SF1">
    <property type="entry name" value="EXPORTED PROTEIN"/>
    <property type="match status" value="1"/>
</dbReference>
<proteinExistence type="predicted"/>
<reference evidence="3 4" key="1">
    <citation type="journal article" date="2016" name="Nat. Commun.">
        <title>Thousands of microbial genomes shed light on interconnected biogeochemical processes in an aquifer system.</title>
        <authorList>
            <person name="Anantharaman K."/>
            <person name="Brown C.T."/>
            <person name="Hug L.A."/>
            <person name="Sharon I."/>
            <person name="Castelle C.J."/>
            <person name="Probst A.J."/>
            <person name="Thomas B.C."/>
            <person name="Singh A."/>
            <person name="Wilkins M.J."/>
            <person name="Karaoz U."/>
            <person name="Brodie E.L."/>
            <person name="Williams K.H."/>
            <person name="Hubbard S.S."/>
            <person name="Banfield J.F."/>
        </authorList>
    </citation>
    <scope>NUCLEOTIDE SEQUENCE [LARGE SCALE GENOMIC DNA]</scope>
</reference>
<evidence type="ECO:0000313" key="3">
    <source>
        <dbReference type="EMBL" id="OGM09802.1"/>
    </source>
</evidence>
<comment type="caution">
    <text evidence="3">The sequence shown here is derived from an EMBL/GenBank/DDBJ whole genome shotgun (WGS) entry which is preliminary data.</text>
</comment>
<feature type="transmembrane region" description="Helical" evidence="1">
    <location>
        <begin position="20"/>
        <end position="41"/>
    </location>
</feature>
<dbReference type="Pfam" id="PF04294">
    <property type="entry name" value="VanW"/>
    <property type="match status" value="1"/>
</dbReference>
<keyword evidence="1" id="KW-1133">Transmembrane helix</keyword>
<keyword evidence="1" id="KW-0472">Membrane</keyword>
<feature type="domain" description="YoaR-like putative peptidoglycan binding" evidence="2">
    <location>
        <begin position="249"/>
        <end position="316"/>
    </location>
</feature>
<keyword evidence="1" id="KW-0812">Transmembrane</keyword>
<dbReference type="AlphaFoldDB" id="A0A1F7X3Z3"/>
<evidence type="ECO:0000256" key="1">
    <source>
        <dbReference type="SAM" id="Phobius"/>
    </source>
</evidence>
<dbReference type="Pfam" id="PF12229">
    <property type="entry name" value="PG_binding_4"/>
    <property type="match status" value="2"/>
</dbReference>
<feature type="domain" description="YoaR-like putative peptidoglycan binding" evidence="2">
    <location>
        <begin position="83"/>
        <end position="187"/>
    </location>
</feature>
<name>A0A1F7X3Z3_9BACT</name>
<accession>A0A1F7X3Z3</accession>
<evidence type="ECO:0000259" key="2">
    <source>
        <dbReference type="Pfam" id="PF12229"/>
    </source>
</evidence>
<organism evidence="3 4">
    <name type="scientific">Candidatus Woesebacteria bacterium RBG_13_36_22</name>
    <dbReference type="NCBI Taxonomy" id="1802478"/>
    <lineage>
        <taxon>Bacteria</taxon>
        <taxon>Candidatus Woeseibacteriota</taxon>
    </lineage>
</organism>
<protein>
    <recommendedName>
        <fullName evidence="2">YoaR-like putative peptidoglycan binding domain-containing protein</fullName>
    </recommendedName>
</protein>
<dbReference type="Proteomes" id="UP000176939">
    <property type="component" value="Unassembled WGS sequence"/>
</dbReference>
<dbReference type="EMBL" id="MGFQ01000019">
    <property type="protein sequence ID" value="OGM09802.1"/>
    <property type="molecule type" value="Genomic_DNA"/>
</dbReference>
<gene>
    <name evidence="3" type="ORF">A2Z67_03315</name>
</gene>
<dbReference type="PANTHER" id="PTHR35788">
    <property type="entry name" value="EXPORTED PROTEIN-RELATED"/>
    <property type="match status" value="1"/>
</dbReference>
<dbReference type="InterPro" id="IPR022029">
    <property type="entry name" value="YoaR-like_PG-bd"/>
</dbReference>
<evidence type="ECO:0000313" key="4">
    <source>
        <dbReference type="Proteomes" id="UP000176939"/>
    </source>
</evidence>
<sequence length="584" mass="65087">MIKIKKPKFISLKIPRLMLIWVVFLLVIFAFYHSLFIGRIYPGIFISGINVAGKTPEEAENLLKFSIKPPKEIILSYKDQSFSIPVSDLNLNYDLSTSVAKSYRMYRSNDLFQNIILSIVSPINKTNFPLAVTLNENKLRENLSAISGKIGQEPIYPSIYLSQGKLVVEKGSLGYEIDNEKIIKDIMFSLSYLKTPQISISTKINDPSLSDKEVEILYNRGDILLNKSLILSFEFQEFSYSKSDIINLLDPKSGYNETKLNSFISNIISKVERNPQNPVFVFTDGMVKEFAPAKDGIKVKQTELLNNIKTSLNDLESTDKTSVTISIPTTNSSPEYKIEDVNNLGIKELLGRGVSHFTGSITSRIHNISLASSKFNGILIKPGETFSFNNTLGDVSAFTGYQQAYIIQDGKTVLGDGGGVCQVSTTFFRAALNAGLPIVERRAHSYRVGYYEQGSPVGIDATVFSPTTDLKIQNDTPAHLLIQTSIDTKTKTLVFEIYGTNDGRIATISKPSISGVTPPPDDLYIDDPTLPAGTIKQIDWKAWGAKVNFIYKVIRNNETLIDKTFYSNYQPWQAKFLRGTGLAQ</sequence>
<dbReference type="InterPro" id="IPR052913">
    <property type="entry name" value="Glycopeptide_resist_protein"/>
</dbReference>
<dbReference type="InterPro" id="IPR007391">
    <property type="entry name" value="Vancomycin_resist_VanW"/>
</dbReference>